<proteinExistence type="inferred from homology"/>
<evidence type="ECO:0000256" key="2">
    <source>
        <dbReference type="ARBA" id="ARBA00022676"/>
    </source>
</evidence>
<gene>
    <name evidence="5" type="ORF">FJU11_04970</name>
</gene>
<organism evidence="5 6">
    <name type="scientific">Pararhizobium mangrovi</name>
    <dbReference type="NCBI Taxonomy" id="2590452"/>
    <lineage>
        <taxon>Bacteria</taxon>
        <taxon>Pseudomonadati</taxon>
        <taxon>Pseudomonadota</taxon>
        <taxon>Alphaproteobacteria</taxon>
        <taxon>Hyphomicrobiales</taxon>
        <taxon>Rhizobiaceae</taxon>
        <taxon>Rhizobium/Agrobacterium group</taxon>
        <taxon>Pararhizobium</taxon>
    </lineage>
</organism>
<keyword evidence="3 5" id="KW-0808">Transferase</keyword>
<evidence type="ECO:0000256" key="1">
    <source>
        <dbReference type="ARBA" id="ARBA00009481"/>
    </source>
</evidence>
<dbReference type="InterPro" id="IPR001296">
    <property type="entry name" value="Glyco_trans_1"/>
</dbReference>
<dbReference type="OrthoDB" id="5490290at2"/>
<dbReference type="AlphaFoldDB" id="A0A506U7H0"/>
<dbReference type="PANTHER" id="PTHR12526">
    <property type="entry name" value="GLYCOSYLTRANSFERASE"/>
    <property type="match status" value="1"/>
</dbReference>
<dbReference type="SUPFAM" id="SSF53756">
    <property type="entry name" value="UDP-Glycosyltransferase/glycogen phosphorylase"/>
    <property type="match status" value="1"/>
</dbReference>
<dbReference type="GO" id="GO:0016757">
    <property type="term" value="F:glycosyltransferase activity"/>
    <property type="evidence" value="ECO:0007669"/>
    <property type="project" value="UniProtKB-KW"/>
</dbReference>
<keyword evidence="2" id="KW-0328">Glycosyltransferase</keyword>
<dbReference type="PANTHER" id="PTHR12526:SF640">
    <property type="entry name" value="COLANIC ACID BIOSYNTHESIS GLYCOSYLTRANSFERASE WCAL-RELATED"/>
    <property type="match status" value="1"/>
</dbReference>
<evidence type="ECO:0000256" key="3">
    <source>
        <dbReference type="ARBA" id="ARBA00022679"/>
    </source>
</evidence>
<dbReference type="Gene3D" id="3.40.50.2000">
    <property type="entry name" value="Glycogen Phosphorylase B"/>
    <property type="match status" value="2"/>
</dbReference>
<evidence type="ECO:0000313" key="6">
    <source>
        <dbReference type="Proteomes" id="UP000320314"/>
    </source>
</evidence>
<evidence type="ECO:0000259" key="4">
    <source>
        <dbReference type="Pfam" id="PF00534"/>
    </source>
</evidence>
<evidence type="ECO:0000313" key="5">
    <source>
        <dbReference type="EMBL" id="TPW30362.1"/>
    </source>
</evidence>
<feature type="domain" description="Glycosyl transferase family 1" evidence="4">
    <location>
        <begin position="164"/>
        <end position="326"/>
    </location>
</feature>
<keyword evidence="6" id="KW-1185">Reference proteome</keyword>
<protein>
    <submittedName>
        <fullName evidence="5">Glycosyltransferase family 4 protein</fullName>
    </submittedName>
</protein>
<name>A0A506U7H0_9HYPH</name>
<accession>A0A506U7H0</accession>
<comment type="caution">
    <text evidence="5">The sequence shown here is derived from an EMBL/GenBank/DDBJ whole genome shotgun (WGS) entry which is preliminary data.</text>
</comment>
<sequence>MELSGAVPAKVNLADIDIVAPHFKRRLSGVTSTVVQLVPCQRRLGTRIAVVGPGLPSSLPHLGIRQLAGLWRRPNGKRFRVWHARRNVEMAAGIVLRDVLRMPIRLLFTSAAQRHHKATTRWMIARMDAVVATSARSGGFLRVEHSVIRHGIDTEAFHPGEPFSTEKPYRIGCSGRIRPQKGTDLFVDTMIALLPDHPDWQAEITGRATPEHRAFAADLKERIRAAGLAERIRFLGEIDDIKPWYRALTLFVAPSRNEGFGLTPLEAMASGTAVVTSNAGAYDELVDPGKTGTVAPAGDGEALREAIRPYLDDPAVAHRYGSAGARRARAHFRLEQEAQALAAIYERLQHQPSGHRVS</sequence>
<dbReference type="CDD" id="cd03801">
    <property type="entry name" value="GT4_PimA-like"/>
    <property type="match status" value="1"/>
</dbReference>
<reference evidence="5 6" key="1">
    <citation type="submission" date="2019-06" db="EMBL/GenBank/DDBJ databases">
        <authorList>
            <person name="Li M."/>
        </authorList>
    </citation>
    <scope>NUCLEOTIDE SEQUENCE [LARGE SCALE GENOMIC DNA]</scope>
    <source>
        <strain evidence="5 6">BGMRC6574</strain>
    </source>
</reference>
<dbReference type="EMBL" id="VHLH01000006">
    <property type="protein sequence ID" value="TPW30362.1"/>
    <property type="molecule type" value="Genomic_DNA"/>
</dbReference>
<comment type="similarity">
    <text evidence="1">Belongs to the glycosyltransferase group 1 family. Glycosyltransferase 4 subfamily.</text>
</comment>
<dbReference type="RefSeq" id="WP_141165923.1">
    <property type="nucleotide sequence ID" value="NZ_VHLH01000006.1"/>
</dbReference>
<dbReference type="Pfam" id="PF00534">
    <property type="entry name" value="Glycos_transf_1"/>
    <property type="match status" value="1"/>
</dbReference>
<dbReference type="Proteomes" id="UP000320314">
    <property type="component" value="Unassembled WGS sequence"/>
</dbReference>